<dbReference type="PANTHER" id="PTHR33116">
    <property type="entry name" value="REVERSE TRANSCRIPTASE ZINC-BINDING DOMAIN-CONTAINING PROTEIN-RELATED-RELATED"/>
    <property type="match status" value="1"/>
</dbReference>
<comment type="caution">
    <text evidence="3">The sequence shown here is derived from an EMBL/GenBank/DDBJ whole genome shotgun (WGS) entry which is preliminary data.</text>
</comment>
<dbReference type="EMBL" id="JAAIUW010000005">
    <property type="protein sequence ID" value="KAF7831015.1"/>
    <property type="molecule type" value="Genomic_DNA"/>
</dbReference>
<dbReference type="SUPFAM" id="SSF56219">
    <property type="entry name" value="DNase I-like"/>
    <property type="match status" value="1"/>
</dbReference>
<reference evidence="3" key="1">
    <citation type="submission" date="2020-09" db="EMBL/GenBank/DDBJ databases">
        <title>Genome-Enabled Discovery of Anthraquinone Biosynthesis in Senna tora.</title>
        <authorList>
            <person name="Kang S.-H."/>
            <person name="Pandey R.P."/>
            <person name="Lee C.-M."/>
            <person name="Sim J.-S."/>
            <person name="Jeong J.-T."/>
            <person name="Choi B.-S."/>
            <person name="Jung M."/>
            <person name="Ginzburg D."/>
            <person name="Zhao K."/>
            <person name="Won S.Y."/>
            <person name="Oh T.-J."/>
            <person name="Yu Y."/>
            <person name="Kim N.-H."/>
            <person name="Lee O.R."/>
            <person name="Lee T.-H."/>
            <person name="Bashyal P."/>
            <person name="Kim T.-S."/>
            <person name="Lee W.-H."/>
            <person name="Kawkins C."/>
            <person name="Kim C.-K."/>
            <person name="Kim J.S."/>
            <person name="Ahn B.O."/>
            <person name="Rhee S.Y."/>
            <person name="Sohng J.K."/>
        </authorList>
    </citation>
    <scope>NUCLEOTIDE SEQUENCE</scope>
    <source>
        <tissue evidence="3">Leaf</tissue>
    </source>
</reference>
<dbReference type="PANTHER" id="PTHR33116:SF86">
    <property type="entry name" value="REVERSE TRANSCRIPTASE DOMAIN-CONTAINING PROTEIN"/>
    <property type="match status" value="1"/>
</dbReference>
<dbReference type="AlphaFoldDB" id="A0A834TYR3"/>
<keyword evidence="4" id="KW-1185">Reference proteome</keyword>
<gene>
    <name evidence="3" type="ORF">G2W53_013348</name>
</gene>
<name>A0A834TYR3_9FABA</name>
<dbReference type="InterPro" id="IPR005135">
    <property type="entry name" value="Endo/exonuclease/phosphatase"/>
</dbReference>
<accession>A0A834TYR3</accession>
<evidence type="ECO:0000259" key="1">
    <source>
        <dbReference type="Pfam" id="PF03372"/>
    </source>
</evidence>
<feature type="domain" description="Reverse transcriptase zinc-binding" evidence="2">
    <location>
        <begin position="817"/>
        <end position="909"/>
    </location>
</feature>
<feature type="domain" description="Endonuclease/exonuclease/phosphatase" evidence="1">
    <location>
        <begin position="2"/>
        <end position="201"/>
    </location>
</feature>
<keyword evidence="3" id="KW-0695">RNA-directed DNA polymerase</keyword>
<dbReference type="OrthoDB" id="1433654at2759"/>
<evidence type="ECO:0000313" key="4">
    <source>
        <dbReference type="Proteomes" id="UP000634136"/>
    </source>
</evidence>
<protein>
    <submittedName>
        <fullName evidence="3">Reverse transcriptase</fullName>
    </submittedName>
</protein>
<keyword evidence="3" id="KW-0548">Nucleotidyltransferase</keyword>
<evidence type="ECO:0000259" key="2">
    <source>
        <dbReference type="Pfam" id="PF13966"/>
    </source>
</evidence>
<keyword evidence="3" id="KW-0808">Transferase</keyword>
<dbReference type="InterPro" id="IPR036691">
    <property type="entry name" value="Endo/exonu/phosph_ase_sf"/>
</dbReference>
<dbReference type="Gene3D" id="3.60.10.10">
    <property type="entry name" value="Endonuclease/exonuclease/phosphatase"/>
    <property type="match status" value="1"/>
</dbReference>
<dbReference type="GO" id="GO:0003964">
    <property type="term" value="F:RNA-directed DNA polymerase activity"/>
    <property type="evidence" value="ECO:0007669"/>
    <property type="project" value="UniProtKB-KW"/>
</dbReference>
<dbReference type="InterPro" id="IPR026960">
    <property type="entry name" value="RVT-Znf"/>
</dbReference>
<dbReference type="Pfam" id="PF13966">
    <property type="entry name" value="zf-RVT"/>
    <property type="match status" value="1"/>
</dbReference>
<dbReference type="Proteomes" id="UP000634136">
    <property type="component" value="Unassembled WGS sequence"/>
</dbReference>
<dbReference type="Pfam" id="PF03372">
    <property type="entry name" value="Exo_endo_phos"/>
    <property type="match status" value="1"/>
</dbReference>
<proteinExistence type="predicted"/>
<evidence type="ECO:0000313" key="3">
    <source>
        <dbReference type="EMBL" id="KAF7831015.1"/>
    </source>
</evidence>
<organism evidence="3 4">
    <name type="scientific">Senna tora</name>
    <dbReference type="NCBI Taxonomy" id="362788"/>
    <lineage>
        <taxon>Eukaryota</taxon>
        <taxon>Viridiplantae</taxon>
        <taxon>Streptophyta</taxon>
        <taxon>Embryophyta</taxon>
        <taxon>Tracheophyta</taxon>
        <taxon>Spermatophyta</taxon>
        <taxon>Magnoliopsida</taxon>
        <taxon>eudicotyledons</taxon>
        <taxon>Gunneridae</taxon>
        <taxon>Pentapetalae</taxon>
        <taxon>rosids</taxon>
        <taxon>fabids</taxon>
        <taxon>Fabales</taxon>
        <taxon>Fabaceae</taxon>
        <taxon>Caesalpinioideae</taxon>
        <taxon>Cassia clade</taxon>
        <taxon>Senna</taxon>
    </lineage>
</organism>
<sequence length="1158" mass="135483">MLTEQKPDLVFLSETLSTTTMAINIIQRFGLTHSTGTDVIGRSGGMIAAWNDTTNISVIDVSQHWIHLKGKDLKGMEFFISFVYGPPQAYNRGILWNNLLSIGSSITYPWLIMGDFNQLIHASEKLSKNTHLSGVENFVNIINSCNMIDLLPSGNWFTWCNGRNGDEAVWERLDRVLVNPEWLNTYADSNVKALPIYASDHAPLIYSSYFDLPHRYRPRRFEAMWMMHSEYITVVDKAWNTHVNGSNAFKLCSKLKNVMNALYEWNRTSFGNIKFQIQSRANELAHIQKQIGLCNSGELLTKELQLRKELECWLDREEVMWAQKAKQLWLLNGDRNTKYFQTIVRKRGSNNRVMKLKIEDEWVIDYERIEKMALQYYKAVYENESNMAIQDILNKIHHLNIPALDERQRQNLLEPISMPEVEEAVFNIKAFKSPGPDGFPAAFFHKHWEKVKVDIYGMCVNTVEYTLLLNENKKSIKGIQFNNKGPQITHLMYADDTVLFFKADSDSKQKLRNLLQEYCELAGQKVNRNKSLLVFSPNTPTVLKEEFRDEWGIGFRNDLGKYLGTYVDGRINSRSIFEELLEKIQSRLAGWKSKLISQAGRVTLINSVLQALPIYQMSNIELPKKVVDKIDSITNDFFWGTKGNRKRIHLLSSKVLRQPRWEGGLGIKNIKLFNEALIAKNVWRLVERPNALCSRWFLEKYQNPNMELDFKSTSQDSLYWKSIIRNKSLVIDNLQWTVGNGEYIRTNSNFWPFQARNNNQDILLADLIIQDNNRRWDINALQGIYSRNEVNEISKILLPRHNCPDILAWRFNNRGNYTVKEGYKFLQNRNTDTTEKGSISFPWGWFWKLNMPHRTLLFIWKLFKHALPTRMVLKHHHVPVTETYCGLCGNEEETLSHLFLTCDFSRAVWFGINTAFRSSDLQENVQNWIQEICIMAKSKLIDNIDLLRIFTTLENIWFYQNKKLMENIGISPINCIHKTEQQVKNYIEASRQWKNHIYQMECQRNPQNNRLELIEPDCLTKGISFSIIKLRVKERRGWLGIYCTNGHCKLITIFWPKDQWNPIKSITRFLWRCMVQPSSKICNFAILNLPAVAKELELKDEKKASRSENHNILREIKREIIKNKIAVNYCNSRWVDIAKYVTHTYYIPLGYGMYYLSL</sequence>